<evidence type="ECO:0000256" key="2">
    <source>
        <dbReference type="ARBA" id="ARBA00023315"/>
    </source>
</evidence>
<evidence type="ECO:0000313" key="5">
    <source>
        <dbReference type="EMBL" id="RFU82341.1"/>
    </source>
</evidence>
<dbReference type="GO" id="GO:0008999">
    <property type="term" value="F:protein-N-terminal-alanine acetyltransferase activity"/>
    <property type="evidence" value="ECO:0007669"/>
    <property type="project" value="TreeGrafter"/>
</dbReference>
<evidence type="ECO:0000256" key="3">
    <source>
        <dbReference type="ARBA" id="ARBA00038502"/>
    </source>
</evidence>
<dbReference type="PANTHER" id="PTHR43792:SF8">
    <property type="entry name" value="[RIBOSOMAL PROTEIN US5]-ALANINE N-ACETYLTRANSFERASE"/>
    <property type="match status" value="1"/>
</dbReference>
<dbReference type="PROSITE" id="PS51186">
    <property type="entry name" value="GNAT"/>
    <property type="match status" value="1"/>
</dbReference>
<organism evidence="5 6">
    <name type="scientific">Streptomyces triticagri</name>
    <dbReference type="NCBI Taxonomy" id="2293568"/>
    <lineage>
        <taxon>Bacteria</taxon>
        <taxon>Bacillati</taxon>
        <taxon>Actinomycetota</taxon>
        <taxon>Actinomycetes</taxon>
        <taxon>Kitasatosporales</taxon>
        <taxon>Streptomycetaceae</taxon>
        <taxon>Streptomyces</taxon>
    </lineage>
</organism>
<name>A0A372LUM7_9ACTN</name>
<feature type="domain" description="N-acetyltransferase" evidence="4">
    <location>
        <begin position="1"/>
        <end position="167"/>
    </location>
</feature>
<dbReference type="EMBL" id="QUAK01000239">
    <property type="protein sequence ID" value="RFU82341.1"/>
    <property type="molecule type" value="Genomic_DNA"/>
</dbReference>
<dbReference type="Gene3D" id="3.40.630.30">
    <property type="match status" value="1"/>
</dbReference>
<comment type="similarity">
    <text evidence="3">Belongs to the acetyltransferase family. RimJ subfamily.</text>
</comment>
<evidence type="ECO:0000256" key="1">
    <source>
        <dbReference type="ARBA" id="ARBA00022679"/>
    </source>
</evidence>
<dbReference type="PANTHER" id="PTHR43792">
    <property type="entry name" value="GNAT FAMILY, PUTATIVE (AFU_ORTHOLOGUE AFUA_3G00765)-RELATED-RELATED"/>
    <property type="match status" value="1"/>
</dbReference>
<keyword evidence="1 5" id="KW-0808">Transferase</keyword>
<evidence type="ECO:0000313" key="6">
    <source>
        <dbReference type="Proteomes" id="UP000263094"/>
    </source>
</evidence>
<dbReference type="Pfam" id="PF13302">
    <property type="entry name" value="Acetyltransf_3"/>
    <property type="match status" value="1"/>
</dbReference>
<protein>
    <submittedName>
        <fullName evidence="5">N-acetyltransferase</fullName>
    </submittedName>
</protein>
<reference evidence="5 6" key="1">
    <citation type="submission" date="2018-08" db="EMBL/GenBank/DDBJ databases">
        <title>Isolation, diversity and antifungal activity of Actinobacteria from wheat.</title>
        <authorList>
            <person name="Han C."/>
        </authorList>
    </citation>
    <scope>NUCLEOTIDE SEQUENCE [LARGE SCALE GENOMIC DNA]</scope>
    <source>
        <strain evidence="5 6">NEAU-YY421</strain>
    </source>
</reference>
<accession>A0A372LUM7</accession>
<dbReference type="Proteomes" id="UP000263094">
    <property type="component" value="Unassembled WGS sequence"/>
</dbReference>
<keyword evidence="2" id="KW-0012">Acyltransferase</keyword>
<dbReference type="SUPFAM" id="SSF55729">
    <property type="entry name" value="Acyl-CoA N-acyltransferases (Nat)"/>
    <property type="match status" value="1"/>
</dbReference>
<gene>
    <name evidence="5" type="ORF">DY218_33975</name>
</gene>
<dbReference type="GO" id="GO:0005737">
    <property type="term" value="C:cytoplasm"/>
    <property type="evidence" value="ECO:0007669"/>
    <property type="project" value="TreeGrafter"/>
</dbReference>
<evidence type="ECO:0000259" key="4">
    <source>
        <dbReference type="PROSITE" id="PS51186"/>
    </source>
</evidence>
<sequence length="172" mass="19240">MRPLTVSDAEPLLRAYAANREHLAPWEPRRPPDFYTVLGQELRARDRARLQREGRLCSWALADGERIVGTITLSHIEMGPFRSAHLGYWIDSGYTGRGLATAAASIVCRAADEDLGLHRIEAGTLLHNTASQRVLERCGFSRIGVAAQYLHIDGAWQDHVLFQRVLNDRPGD</sequence>
<dbReference type="InterPro" id="IPR051531">
    <property type="entry name" value="N-acetyltransferase"/>
</dbReference>
<comment type="caution">
    <text evidence="5">The sequence shown here is derived from an EMBL/GenBank/DDBJ whole genome shotgun (WGS) entry which is preliminary data.</text>
</comment>
<proteinExistence type="inferred from homology"/>
<dbReference type="InterPro" id="IPR016181">
    <property type="entry name" value="Acyl_CoA_acyltransferase"/>
</dbReference>
<dbReference type="AlphaFoldDB" id="A0A372LUM7"/>
<dbReference type="OrthoDB" id="5242221at2"/>
<dbReference type="InterPro" id="IPR000182">
    <property type="entry name" value="GNAT_dom"/>
</dbReference>
<keyword evidence="6" id="KW-1185">Reference proteome</keyword>